<evidence type="ECO:0000313" key="4">
    <source>
        <dbReference type="Proteomes" id="UP000632339"/>
    </source>
</evidence>
<dbReference type="InterPro" id="IPR029062">
    <property type="entry name" value="Class_I_gatase-like"/>
</dbReference>
<accession>A0ABQ2HFS7</accession>
<proteinExistence type="predicted"/>
<dbReference type="Pfam" id="PF06283">
    <property type="entry name" value="ThuA"/>
    <property type="match status" value="1"/>
</dbReference>
<sequence>MNLNPFIMKLKQFCICFLFAAFAGMIAVQTATAQAARKDKKSQGGAPLVVFVTGDHEYSGEETLPIVAAELEKNYGMRTIVLKAYPDHNSEKNIPGLEALKDADLAVFYLRWRQLPPDQLAHIEAYLKTGKPVMGFRTTTHAFNFPKGHESEKWNAFGEFALNAPPGWGGAAKHTHYGHNSSTDVTVIPEQAKNPILTGVTGPFHARSWLYRVLPDYPTKGSTWLLMGKSVNPDKEAVENPVAWTGTNSFGGKVFMTTLGHPEDFRQEPFQRLVINAIHYELGLKIPKEWKGKMDIQVPYREAK</sequence>
<evidence type="ECO:0000256" key="1">
    <source>
        <dbReference type="SAM" id="SignalP"/>
    </source>
</evidence>
<keyword evidence="4" id="KW-1185">Reference proteome</keyword>
<evidence type="ECO:0000259" key="2">
    <source>
        <dbReference type="Pfam" id="PF06283"/>
    </source>
</evidence>
<dbReference type="Gene3D" id="3.40.50.880">
    <property type="match status" value="1"/>
</dbReference>
<dbReference type="InterPro" id="IPR029010">
    <property type="entry name" value="ThuA-like"/>
</dbReference>
<gene>
    <name evidence="3" type="ORF">GCM10010967_10050</name>
</gene>
<reference evidence="4" key="1">
    <citation type="journal article" date="2019" name="Int. J. Syst. Evol. Microbiol.">
        <title>The Global Catalogue of Microorganisms (GCM) 10K type strain sequencing project: providing services to taxonomists for standard genome sequencing and annotation.</title>
        <authorList>
            <consortium name="The Broad Institute Genomics Platform"/>
            <consortium name="The Broad Institute Genome Sequencing Center for Infectious Disease"/>
            <person name="Wu L."/>
            <person name="Ma J."/>
        </authorList>
    </citation>
    <scope>NUCLEOTIDE SEQUENCE [LARGE SCALE GENOMIC DNA]</scope>
    <source>
        <strain evidence="4">CGMCC 1.6375</strain>
    </source>
</reference>
<feature type="domain" description="ThuA-like" evidence="2">
    <location>
        <begin position="94"/>
        <end position="280"/>
    </location>
</feature>
<feature type="chain" id="PRO_5047167636" description="ThuA-like domain-containing protein" evidence="1">
    <location>
        <begin position="36"/>
        <end position="304"/>
    </location>
</feature>
<feature type="signal peptide" evidence="1">
    <location>
        <begin position="1"/>
        <end position="35"/>
    </location>
</feature>
<dbReference type="EMBL" id="BMLI01000001">
    <property type="protein sequence ID" value="GGM80255.1"/>
    <property type="molecule type" value="Genomic_DNA"/>
</dbReference>
<comment type="caution">
    <text evidence="3">The sequence shown here is derived from an EMBL/GenBank/DDBJ whole genome shotgun (WGS) entry which is preliminary data.</text>
</comment>
<organism evidence="3 4">
    <name type="scientific">Dyadobacter beijingensis</name>
    <dbReference type="NCBI Taxonomy" id="365489"/>
    <lineage>
        <taxon>Bacteria</taxon>
        <taxon>Pseudomonadati</taxon>
        <taxon>Bacteroidota</taxon>
        <taxon>Cytophagia</taxon>
        <taxon>Cytophagales</taxon>
        <taxon>Spirosomataceae</taxon>
        <taxon>Dyadobacter</taxon>
    </lineage>
</organism>
<dbReference type="SUPFAM" id="SSF52317">
    <property type="entry name" value="Class I glutamine amidotransferase-like"/>
    <property type="match status" value="1"/>
</dbReference>
<protein>
    <recommendedName>
        <fullName evidence="2">ThuA-like domain-containing protein</fullName>
    </recommendedName>
</protein>
<evidence type="ECO:0000313" key="3">
    <source>
        <dbReference type="EMBL" id="GGM80255.1"/>
    </source>
</evidence>
<dbReference type="Proteomes" id="UP000632339">
    <property type="component" value="Unassembled WGS sequence"/>
</dbReference>
<name>A0ABQ2HFS7_9BACT</name>
<keyword evidence="1" id="KW-0732">Signal</keyword>